<organism evidence="1 2">
    <name type="scientific">Caenorhabditis japonica</name>
    <dbReference type="NCBI Taxonomy" id="281687"/>
    <lineage>
        <taxon>Eukaryota</taxon>
        <taxon>Metazoa</taxon>
        <taxon>Ecdysozoa</taxon>
        <taxon>Nematoda</taxon>
        <taxon>Chromadorea</taxon>
        <taxon>Rhabditida</taxon>
        <taxon>Rhabditina</taxon>
        <taxon>Rhabditomorpha</taxon>
        <taxon>Rhabditoidea</taxon>
        <taxon>Rhabditidae</taxon>
        <taxon>Peloderinae</taxon>
        <taxon>Caenorhabditis</taxon>
    </lineage>
</organism>
<dbReference type="Proteomes" id="UP000005237">
    <property type="component" value="Unassembled WGS sequence"/>
</dbReference>
<name>A0A8R1IWN0_CAEJA</name>
<reference evidence="2" key="1">
    <citation type="submission" date="2010-08" db="EMBL/GenBank/DDBJ databases">
        <authorList>
            <consortium name="Caenorhabditis japonica Sequencing Consortium"/>
            <person name="Wilson R.K."/>
        </authorList>
    </citation>
    <scope>NUCLEOTIDE SEQUENCE [LARGE SCALE GENOMIC DNA]</scope>
    <source>
        <strain evidence="2">DF5081</strain>
    </source>
</reference>
<sequence length="46" mass="5321">TPMPTRNSLNSKLLEEYPMMVDQTLLDSMPRRCQADNDAKGYPTKY</sequence>
<evidence type="ECO:0000313" key="2">
    <source>
        <dbReference type="Proteomes" id="UP000005237"/>
    </source>
</evidence>
<dbReference type="AlphaFoldDB" id="A0A8R1IWN0"/>
<protein>
    <submittedName>
        <fullName evidence="1">Uncharacterized protein</fullName>
    </submittedName>
</protein>
<accession>A0A8R1IWN0</accession>
<reference evidence="1" key="2">
    <citation type="submission" date="2022-06" db="UniProtKB">
        <authorList>
            <consortium name="EnsemblMetazoa"/>
        </authorList>
    </citation>
    <scope>IDENTIFICATION</scope>
    <source>
        <strain evidence="1">DF5081</strain>
    </source>
</reference>
<proteinExistence type="predicted"/>
<evidence type="ECO:0000313" key="1">
    <source>
        <dbReference type="EnsemblMetazoa" id="CJA41414.1"/>
    </source>
</evidence>
<dbReference type="EnsemblMetazoa" id="CJA41414.1">
    <property type="protein sequence ID" value="CJA41414.1"/>
    <property type="gene ID" value="WBGene00217262"/>
</dbReference>
<keyword evidence="2" id="KW-1185">Reference proteome</keyword>